<feature type="region of interest" description="Disordered" evidence="1">
    <location>
        <begin position="284"/>
        <end position="304"/>
    </location>
</feature>
<evidence type="ECO:0008006" key="5">
    <source>
        <dbReference type="Google" id="ProtNLM"/>
    </source>
</evidence>
<dbReference type="Proteomes" id="UP000178106">
    <property type="component" value="Unassembled WGS sequence"/>
</dbReference>
<keyword evidence="2" id="KW-1133">Transmembrane helix</keyword>
<keyword evidence="2" id="KW-0812">Transmembrane</keyword>
<keyword evidence="2" id="KW-0472">Membrane</keyword>
<sequence>MDDLNNRQMILLTMLVSFVVSIATGIITVAMLNEAPQTLTQTVNRVVERTIERVTQATSTQSVAPSVTTVTKEVTVYAKEEDLLVAAAEKNQSRVAVIYAVSAATGTPPLGIGFVVSRDGVIAVPSRMFYIDNPSQIAYAVDINGTYYTAQHIAASAADISSPVAFLKITNADGVNFDSVTFGSLKSEMRPGQTVVMIGGGMGDSVFKTSISRLVYSANKGENASTSPKILSALEVNPRIPEKNDGGLVVNLDGQLVGMSVWVEDLSRYIIYPSSRIFDLVGTKSTPKTQASNGGTGPENTIAS</sequence>
<dbReference type="InterPro" id="IPR009003">
    <property type="entry name" value="Peptidase_S1_PA"/>
</dbReference>
<organism evidence="3 4">
    <name type="scientific">Candidatus Lloydbacteria bacterium RIFOXYC12_FULL_46_25</name>
    <dbReference type="NCBI Taxonomy" id="1798670"/>
    <lineage>
        <taxon>Bacteria</taxon>
        <taxon>Candidatus Lloydiibacteriota</taxon>
    </lineage>
</organism>
<accession>A0A1G2E1K7</accession>
<dbReference type="AlphaFoldDB" id="A0A1G2E1K7"/>
<dbReference type="Pfam" id="PF13365">
    <property type="entry name" value="Trypsin_2"/>
    <property type="match status" value="1"/>
</dbReference>
<protein>
    <recommendedName>
        <fullName evidence="5">Serine protease</fullName>
    </recommendedName>
</protein>
<gene>
    <name evidence="3" type="ORF">A2494_03705</name>
</gene>
<feature type="transmembrane region" description="Helical" evidence="2">
    <location>
        <begin position="12"/>
        <end position="32"/>
    </location>
</feature>
<reference evidence="3 4" key="1">
    <citation type="journal article" date="2016" name="Nat. Commun.">
        <title>Thousands of microbial genomes shed light on interconnected biogeochemical processes in an aquifer system.</title>
        <authorList>
            <person name="Anantharaman K."/>
            <person name="Brown C.T."/>
            <person name="Hug L.A."/>
            <person name="Sharon I."/>
            <person name="Castelle C.J."/>
            <person name="Probst A.J."/>
            <person name="Thomas B.C."/>
            <person name="Singh A."/>
            <person name="Wilkins M.J."/>
            <person name="Karaoz U."/>
            <person name="Brodie E.L."/>
            <person name="Williams K.H."/>
            <person name="Hubbard S.S."/>
            <person name="Banfield J.F."/>
        </authorList>
    </citation>
    <scope>NUCLEOTIDE SEQUENCE [LARGE SCALE GENOMIC DNA]</scope>
</reference>
<dbReference type="SUPFAM" id="SSF50494">
    <property type="entry name" value="Trypsin-like serine proteases"/>
    <property type="match status" value="1"/>
</dbReference>
<evidence type="ECO:0000256" key="2">
    <source>
        <dbReference type="SAM" id="Phobius"/>
    </source>
</evidence>
<proteinExistence type="predicted"/>
<evidence type="ECO:0000313" key="4">
    <source>
        <dbReference type="Proteomes" id="UP000178106"/>
    </source>
</evidence>
<evidence type="ECO:0000256" key="1">
    <source>
        <dbReference type="SAM" id="MobiDB-lite"/>
    </source>
</evidence>
<dbReference type="Gene3D" id="2.40.10.120">
    <property type="match status" value="1"/>
</dbReference>
<dbReference type="EMBL" id="MHLU01000044">
    <property type="protein sequence ID" value="OGZ19713.1"/>
    <property type="molecule type" value="Genomic_DNA"/>
</dbReference>
<name>A0A1G2E1K7_9BACT</name>
<comment type="caution">
    <text evidence="3">The sequence shown here is derived from an EMBL/GenBank/DDBJ whole genome shotgun (WGS) entry which is preliminary data.</text>
</comment>
<evidence type="ECO:0000313" key="3">
    <source>
        <dbReference type="EMBL" id="OGZ19713.1"/>
    </source>
</evidence>